<protein>
    <submittedName>
        <fullName evidence="2">Uncharacterized protein</fullName>
    </submittedName>
</protein>
<dbReference type="EMBL" id="JAADJG010000829">
    <property type="protein sequence ID" value="KAF4435930.1"/>
    <property type="molecule type" value="Genomic_DNA"/>
</dbReference>
<gene>
    <name evidence="2" type="ORF">F53441_13387</name>
</gene>
<accession>A0A8H4NI52</accession>
<evidence type="ECO:0000313" key="2">
    <source>
        <dbReference type="EMBL" id="KAF4435930.1"/>
    </source>
</evidence>
<feature type="region of interest" description="Disordered" evidence="1">
    <location>
        <begin position="14"/>
        <end position="47"/>
    </location>
</feature>
<comment type="caution">
    <text evidence="2">The sequence shown here is derived from an EMBL/GenBank/DDBJ whole genome shotgun (WGS) entry which is preliminary data.</text>
</comment>
<evidence type="ECO:0000256" key="1">
    <source>
        <dbReference type="SAM" id="MobiDB-lite"/>
    </source>
</evidence>
<keyword evidence="3" id="KW-1185">Reference proteome</keyword>
<dbReference type="OrthoDB" id="4589291at2759"/>
<name>A0A8H4NI52_9HYPO</name>
<dbReference type="Proteomes" id="UP000605986">
    <property type="component" value="Unassembled WGS sequence"/>
</dbReference>
<dbReference type="AlphaFoldDB" id="A0A8H4NI52"/>
<reference evidence="2" key="1">
    <citation type="submission" date="2020-01" db="EMBL/GenBank/DDBJ databases">
        <title>Identification and distribution of gene clusters putatively required for synthesis of sphingolipid metabolism inhibitors in phylogenetically diverse species of the filamentous fungus Fusarium.</title>
        <authorList>
            <person name="Kim H.-S."/>
            <person name="Busman M."/>
            <person name="Brown D.W."/>
            <person name="Divon H."/>
            <person name="Uhlig S."/>
            <person name="Proctor R.H."/>
        </authorList>
    </citation>
    <scope>NUCLEOTIDE SEQUENCE</scope>
    <source>
        <strain evidence="2">NRRL 53441</strain>
    </source>
</reference>
<organism evidence="2 3">
    <name type="scientific">Fusarium austroafricanum</name>
    <dbReference type="NCBI Taxonomy" id="2364996"/>
    <lineage>
        <taxon>Eukaryota</taxon>
        <taxon>Fungi</taxon>
        <taxon>Dikarya</taxon>
        <taxon>Ascomycota</taxon>
        <taxon>Pezizomycotina</taxon>
        <taxon>Sordariomycetes</taxon>
        <taxon>Hypocreomycetidae</taxon>
        <taxon>Hypocreales</taxon>
        <taxon>Nectriaceae</taxon>
        <taxon>Fusarium</taxon>
        <taxon>Fusarium concolor species complex</taxon>
    </lineage>
</organism>
<sequence length="251" mass="28352">MSSFFSSMARAFQTKPHGLSPSKDTTSPSIGDRTMLHGSLPSESTVRPSTAGYEMFLASECEYSHLKSNRVWKVALYFGYGPKTFEKQPWKVDLNLGWEAELHILTTDIVGLMQEGLYVSQNNVLVRESNVKTRRDEEKQVSTYDRYYTLADPNWTGKLMVKSNDVQIVADFRVEHLSADAVYWAQAVDLSKGEENLVYRFSLDPSGFNANFILDDAPMKGLWPSLRQELGDQAGSLKEKPEVAMTDFLLL</sequence>
<evidence type="ECO:0000313" key="3">
    <source>
        <dbReference type="Proteomes" id="UP000605986"/>
    </source>
</evidence>
<proteinExistence type="predicted"/>